<evidence type="ECO:0000256" key="2">
    <source>
        <dbReference type="ARBA" id="ARBA00023054"/>
    </source>
</evidence>
<dbReference type="GO" id="GO:0030313">
    <property type="term" value="C:cell envelope"/>
    <property type="evidence" value="ECO:0007669"/>
    <property type="project" value="UniProtKB-SubCell"/>
</dbReference>
<dbReference type="KEGG" id="saqu:EJC51_36070"/>
<dbReference type="InterPro" id="IPR036365">
    <property type="entry name" value="PGBD-like_sf"/>
</dbReference>
<evidence type="ECO:0000256" key="1">
    <source>
        <dbReference type="ARBA" id="ARBA00004196"/>
    </source>
</evidence>
<dbReference type="EMBL" id="CP034463">
    <property type="protein sequence ID" value="AZP21019.1"/>
    <property type="molecule type" value="Genomic_DNA"/>
</dbReference>
<organism evidence="5 6">
    <name type="scientific">Streptomyces aquilus</name>
    <dbReference type="NCBI Taxonomy" id="2548456"/>
    <lineage>
        <taxon>Bacteria</taxon>
        <taxon>Bacillati</taxon>
        <taxon>Actinomycetota</taxon>
        <taxon>Actinomycetes</taxon>
        <taxon>Kitasatosporales</taxon>
        <taxon>Streptomycetaceae</taxon>
        <taxon>Streptomyces</taxon>
    </lineage>
</organism>
<evidence type="ECO:0000313" key="6">
    <source>
        <dbReference type="Proteomes" id="UP000280197"/>
    </source>
</evidence>
<dbReference type="InterPro" id="IPR002477">
    <property type="entry name" value="Peptidoglycan-bd-like"/>
</dbReference>
<keyword evidence="2" id="KW-0175">Coiled coil</keyword>
<dbReference type="Gene3D" id="1.10.101.10">
    <property type="entry name" value="PGBD-like superfamily/PGBD"/>
    <property type="match status" value="1"/>
</dbReference>
<proteinExistence type="predicted"/>
<dbReference type="AlphaFoldDB" id="A0A3Q9C766"/>
<accession>A0A3Q9C766</accession>
<dbReference type="InterPro" id="IPR036366">
    <property type="entry name" value="PGBDSf"/>
</dbReference>
<sequence length="425" mass="42545">MGSRTARRRRAVVGVAALAGLLSVGGLAGSGLVRSPSQAAADTRPPAPSVITAPVTRQVLRSTVVLRGTFADGRTVSAQPSSVAETETPSRPAQLMVTGVFTRAGRSVRAARALVEYSGRPVFALPGAVPAYRDLVHGEQGGDVEQLQKALVAQGYGTGGDTAGVFGPGTEHAVRELYRHLGYPVPVTRDASPPSASDGKAATGADASASPTPPPQEAPSSTAHAMVPASEVIFVPSLPARVVSVPVQVGDPVKGPVITLARGGLTLTGQLDPAQAGLVTPGMKVSVLSEATGAQARATVESVGALVTPGDGKAGTSDSGTVATTGGGAYRPLAVKPDKAWNTAFAGQDVRITVTAASTAKPVLAVPEAAITAGADTHTSVTVVTTAGERRTVRVATGASADGMVQVTPENGAHLQAGDRVVVGK</sequence>
<dbReference type="Pfam" id="PF01471">
    <property type="entry name" value="PG_binding_1"/>
    <property type="match status" value="1"/>
</dbReference>
<comment type="subcellular location">
    <subcellularLocation>
        <location evidence="1">Cell envelope</location>
    </subcellularLocation>
</comment>
<dbReference type="Proteomes" id="UP000280197">
    <property type="component" value="Chromosome"/>
</dbReference>
<feature type="region of interest" description="Disordered" evidence="3">
    <location>
        <begin position="185"/>
        <end position="223"/>
    </location>
</feature>
<protein>
    <submittedName>
        <fullName evidence="5">Peptidoglycan-binding protein</fullName>
    </submittedName>
</protein>
<dbReference type="PANTHER" id="PTHR32347:SF14">
    <property type="entry name" value="EFFLUX SYSTEM COMPONENT YKNX-RELATED"/>
    <property type="match status" value="1"/>
</dbReference>
<name>A0A3Q9C766_9ACTN</name>
<feature type="domain" description="Peptidoglycan binding-like" evidence="4">
    <location>
        <begin position="140"/>
        <end position="184"/>
    </location>
</feature>
<dbReference type="RefSeq" id="WP_126274881.1">
    <property type="nucleotide sequence ID" value="NZ_CP034463.1"/>
</dbReference>
<dbReference type="SUPFAM" id="SSF47090">
    <property type="entry name" value="PGBD-like"/>
    <property type="match status" value="1"/>
</dbReference>
<reference evidence="5 6" key="1">
    <citation type="submission" date="2018-12" db="EMBL/GenBank/DDBJ databases">
        <authorList>
            <person name="Li K."/>
        </authorList>
    </citation>
    <scope>NUCLEOTIDE SEQUENCE [LARGE SCALE GENOMIC DNA]</scope>
    <source>
        <strain evidence="6">CR22</strain>
    </source>
</reference>
<keyword evidence="6" id="KW-1185">Reference proteome</keyword>
<dbReference type="InterPro" id="IPR050465">
    <property type="entry name" value="UPF0194_transport"/>
</dbReference>
<evidence type="ECO:0000256" key="3">
    <source>
        <dbReference type="SAM" id="MobiDB-lite"/>
    </source>
</evidence>
<evidence type="ECO:0000259" key="4">
    <source>
        <dbReference type="Pfam" id="PF01471"/>
    </source>
</evidence>
<gene>
    <name evidence="5" type="ORF">EJC51_36070</name>
</gene>
<dbReference type="PANTHER" id="PTHR32347">
    <property type="entry name" value="EFFLUX SYSTEM COMPONENT YKNX-RELATED"/>
    <property type="match status" value="1"/>
</dbReference>
<dbReference type="Gene3D" id="2.40.420.20">
    <property type="match status" value="1"/>
</dbReference>
<evidence type="ECO:0000313" key="5">
    <source>
        <dbReference type="EMBL" id="AZP21019.1"/>
    </source>
</evidence>